<keyword evidence="2" id="KW-1185">Reference proteome</keyword>
<dbReference type="Proteomes" id="UP000203649">
    <property type="component" value="Segment"/>
</dbReference>
<dbReference type="GO" id="GO:0016032">
    <property type="term" value="P:viral process"/>
    <property type="evidence" value="ECO:0007669"/>
    <property type="project" value="InterPro"/>
</dbReference>
<gene>
    <name evidence="1" type="ORF">VPXV-CA-020</name>
</gene>
<organism evidence="1 2">
    <name type="scientific">Volepox virus</name>
    <dbReference type="NCBI Taxonomy" id="28874"/>
    <lineage>
        <taxon>Viruses</taxon>
        <taxon>Varidnaviria</taxon>
        <taxon>Bamfordvirae</taxon>
        <taxon>Nucleocytoviricota</taxon>
        <taxon>Pokkesviricetes</taxon>
        <taxon>Chitovirales</taxon>
        <taxon>Poxviridae</taxon>
        <taxon>Chordopoxvirinae</taxon>
        <taxon>Orthopoxvirus</taxon>
        <taxon>Orthopoxvirus volepox</taxon>
    </lineage>
</organism>
<evidence type="ECO:0000313" key="2">
    <source>
        <dbReference type="Proteomes" id="UP000203649"/>
    </source>
</evidence>
<dbReference type="PIRSF" id="PIRSF003779">
    <property type="entry name" value="VAC_C7L"/>
    <property type="match status" value="1"/>
</dbReference>
<dbReference type="Pfam" id="PF03287">
    <property type="entry name" value="Pox_C7_F8A"/>
    <property type="match status" value="1"/>
</dbReference>
<name>A0A1C9KC52_9POXV</name>
<dbReference type="GeneID" id="29063967"/>
<proteinExistence type="predicted"/>
<dbReference type="InterPro" id="IPR004967">
    <property type="entry name" value="Poxvirus_C7/F8A"/>
</dbReference>
<dbReference type="RefSeq" id="YP_009281768.1">
    <property type="nucleotide sequence ID" value="NC_031033.1"/>
</dbReference>
<sequence length="149" mass="17415">MGIQHEFDIIIGDIALRNLQLHKGNNYGCKIKIVSDSYKKIKIRCIIRPDWSEVTDVKGLIILANGYIVKPSKVEESFNHVVYDAVINLYNKKSDIMISSDDDPYLFKNYYPHISLNLDNKKFKVNEENYSSPYIEYPLIPYRDYESID</sequence>
<evidence type="ECO:0000313" key="1">
    <source>
        <dbReference type="EMBL" id="AOP31710.1"/>
    </source>
</evidence>
<dbReference type="EMBL" id="KU749311">
    <property type="protein sequence ID" value="AOP31710.1"/>
    <property type="molecule type" value="Genomic_DNA"/>
</dbReference>
<protein>
    <submittedName>
        <fullName evidence="1">Type 1 ifn inhibitor</fullName>
    </submittedName>
</protein>
<dbReference type="KEGG" id="vg:29063967"/>
<accession>A0A1C9KC52</accession>
<reference evidence="1 2" key="1">
    <citation type="journal article" date="2016" name="Virus Genes">
        <title>The genomes of three North American orthopoxviruses.</title>
        <authorList>
            <person name="Smithson C."/>
            <person name="Tang N."/>
            <person name="Sammons S."/>
            <person name="Frace M."/>
            <person name="Batra D."/>
            <person name="Li Y."/>
            <person name="Emerson G.L."/>
            <person name="Carroll D.S."/>
            <person name="Upton C."/>
        </authorList>
    </citation>
    <scope>NUCLEOTIDE SEQUENCE [LARGE SCALE GENOMIC DNA]</scope>
    <source>
        <strain evidence="1 2">CA</strain>
    </source>
</reference>